<name>A0A6M0S4Y1_9CYAN</name>
<evidence type="ECO:0000313" key="1">
    <source>
        <dbReference type="EMBL" id="NEZ63011.1"/>
    </source>
</evidence>
<gene>
    <name evidence="1" type="ORF">D0962_09490</name>
</gene>
<accession>A0A6M0S4Y1</accession>
<reference evidence="1 2" key="1">
    <citation type="journal article" date="2020" name="Microb. Ecol.">
        <title>Ecogenomics of the Marine Benthic Filamentous Cyanobacterium Adonisia.</title>
        <authorList>
            <person name="Walter J.M."/>
            <person name="Coutinho F.H."/>
            <person name="Leomil L."/>
            <person name="Hargreaves P.I."/>
            <person name="Campeao M.E."/>
            <person name="Vieira V.V."/>
            <person name="Silva B.S."/>
            <person name="Fistarol G.O."/>
            <person name="Salomon P.S."/>
            <person name="Sawabe T."/>
            <person name="Mino S."/>
            <person name="Hosokawa M."/>
            <person name="Miyashita H."/>
            <person name="Maruyama F."/>
            <person name="van Verk M.C."/>
            <person name="Dutilh B.E."/>
            <person name="Thompson C.C."/>
            <person name="Thompson F.L."/>
        </authorList>
    </citation>
    <scope>NUCLEOTIDE SEQUENCE [LARGE SCALE GENOMIC DNA]</scope>
    <source>
        <strain evidence="1 2">CCMR0082</strain>
    </source>
</reference>
<dbReference type="RefSeq" id="WP_163662078.1">
    <property type="nucleotide sequence ID" value="NZ_QZCE01000002.1"/>
</dbReference>
<sequence length="117" mass="13266">MTTYTDPRFNPLYSEHDEAWENPTGIVNGVLGKRHPRGCATVIDDPDVDGIVVHPEHDFQDLSSPIVLARSIDPRKFEFLLGCGGERVYLFDDMSLRVHQVFFVTYGFLLVGVLEKE</sequence>
<proteinExistence type="predicted"/>
<protein>
    <submittedName>
        <fullName evidence="1">Uncharacterized protein</fullName>
    </submittedName>
</protein>
<evidence type="ECO:0000313" key="2">
    <source>
        <dbReference type="Proteomes" id="UP000473574"/>
    </source>
</evidence>
<comment type="caution">
    <text evidence="1">The sequence shown here is derived from an EMBL/GenBank/DDBJ whole genome shotgun (WGS) entry which is preliminary data.</text>
</comment>
<dbReference type="Proteomes" id="UP000473574">
    <property type="component" value="Unassembled WGS sequence"/>
</dbReference>
<dbReference type="AlphaFoldDB" id="A0A6M0S4Y1"/>
<dbReference type="EMBL" id="QZCE01000002">
    <property type="protein sequence ID" value="NEZ63011.1"/>
    <property type="molecule type" value="Genomic_DNA"/>
</dbReference>
<organism evidence="1 2">
    <name type="scientific">Adonisia turfae CCMR0082</name>
    <dbReference type="NCBI Taxonomy" id="2304604"/>
    <lineage>
        <taxon>Bacteria</taxon>
        <taxon>Bacillati</taxon>
        <taxon>Cyanobacteriota</taxon>
        <taxon>Adonisia</taxon>
        <taxon>Adonisia turfae</taxon>
    </lineage>
</organism>